<gene>
    <name evidence="1" type="ORF">LCGC14_2980480</name>
</gene>
<comment type="caution">
    <text evidence="1">The sequence shown here is derived from an EMBL/GenBank/DDBJ whole genome shotgun (WGS) entry which is preliminary data.</text>
</comment>
<evidence type="ECO:0000313" key="1">
    <source>
        <dbReference type="EMBL" id="KKK64809.1"/>
    </source>
</evidence>
<dbReference type="EMBL" id="LAZR01060855">
    <property type="protein sequence ID" value="KKK64809.1"/>
    <property type="molecule type" value="Genomic_DNA"/>
</dbReference>
<feature type="non-terminal residue" evidence="1">
    <location>
        <position position="67"/>
    </location>
</feature>
<organism evidence="1">
    <name type="scientific">marine sediment metagenome</name>
    <dbReference type="NCBI Taxonomy" id="412755"/>
    <lineage>
        <taxon>unclassified sequences</taxon>
        <taxon>metagenomes</taxon>
        <taxon>ecological metagenomes</taxon>
    </lineage>
</organism>
<name>A0A0F8ZE96_9ZZZZ</name>
<reference evidence="1" key="1">
    <citation type="journal article" date="2015" name="Nature">
        <title>Complex archaea that bridge the gap between prokaryotes and eukaryotes.</title>
        <authorList>
            <person name="Spang A."/>
            <person name="Saw J.H."/>
            <person name="Jorgensen S.L."/>
            <person name="Zaremba-Niedzwiedzka K."/>
            <person name="Martijn J."/>
            <person name="Lind A.E."/>
            <person name="van Eijk R."/>
            <person name="Schleper C."/>
            <person name="Guy L."/>
            <person name="Ettema T.J."/>
        </authorList>
    </citation>
    <scope>NUCLEOTIDE SEQUENCE</scope>
</reference>
<sequence length="67" mass="7524">MLEQFVEAYNKLVAEYGHQLQAVAQPEQMGVIVQVRPQLIVVPVEGWEANVDQRNTPGHDEGDTLHT</sequence>
<dbReference type="AlphaFoldDB" id="A0A0F8ZE96"/>
<protein>
    <submittedName>
        <fullName evidence="1">Uncharacterized protein</fullName>
    </submittedName>
</protein>
<proteinExistence type="predicted"/>
<accession>A0A0F8ZE96</accession>